<dbReference type="Pfam" id="PF04341">
    <property type="entry name" value="DUF485"/>
    <property type="match status" value="1"/>
</dbReference>
<dbReference type="OrthoDB" id="2886991at2"/>
<dbReference type="EMBL" id="SSNT01000010">
    <property type="protein sequence ID" value="THF78842.1"/>
    <property type="molecule type" value="Genomic_DNA"/>
</dbReference>
<comment type="caution">
    <text evidence="1">The sequence shown here is derived from an EMBL/GenBank/DDBJ whole genome shotgun (WGS) entry which is preliminary data.</text>
</comment>
<name>A0A4S4C031_9BACI</name>
<dbReference type="PANTHER" id="PTHR38441">
    <property type="entry name" value="INTEGRAL MEMBRANE PROTEIN-RELATED"/>
    <property type="match status" value="1"/>
</dbReference>
<gene>
    <name evidence="1" type="ORF">E6W99_13990</name>
</gene>
<dbReference type="PANTHER" id="PTHR38441:SF1">
    <property type="entry name" value="MEMBRANE PROTEIN"/>
    <property type="match status" value="1"/>
</dbReference>
<reference evidence="1 2" key="1">
    <citation type="submission" date="2019-04" db="EMBL/GenBank/DDBJ databases">
        <title>Bacillus sediminilitoris sp. nov., isolated from a tidal flat sediment on the East China Sea.</title>
        <authorList>
            <person name="Wei Y."/>
            <person name="Mao H."/>
            <person name="Fang J."/>
        </authorList>
    </citation>
    <scope>NUCLEOTIDE SEQUENCE [LARGE SCALE GENOMIC DNA]</scope>
    <source>
        <strain evidence="1 2">DSL-17</strain>
    </source>
</reference>
<dbReference type="RefSeq" id="WP_136354913.1">
    <property type="nucleotide sequence ID" value="NZ_CP046266.1"/>
</dbReference>
<dbReference type="AlphaFoldDB" id="A0A4S4C031"/>
<evidence type="ECO:0000313" key="1">
    <source>
        <dbReference type="EMBL" id="THF78842.1"/>
    </source>
</evidence>
<sequence length="112" mass="13059">MSQMNEKIPFEEMKQQIDYEHIASTEEFKKLLSNKKKFIVPFTLFYMAYSLLLPFLALYTDLLNQPVVGDITFAWIYGISFIPVSLLVCSIYVKKAAYFDEKAKEILEKEGL</sequence>
<proteinExistence type="predicted"/>
<evidence type="ECO:0000313" key="2">
    <source>
        <dbReference type="Proteomes" id="UP000310334"/>
    </source>
</evidence>
<accession>A0A4S4C031</accession>
<dbReference type="InterPro" id="IPR007436">
    <property type="entry name" value="DUF485"/>
</dbReference>
<dbReference type="Proteomes" id="UP000310334">
    <property type="component" value="Unassembled WGS sequence"/>
</dbReference>
<organism evidence="1 2">
    <name type="scientific">Metabacillus sediminilitoris</name>
    <dbReference type="NCBI Taxonomy" id="2567941"/>
    <lineage>
        <taxon>Bacteria</taxon>
        <taxon>Bacillati</taxon>
        <taxon>Bacillota</taxon>
        <taxon>Bacilli</taxon>
        <taxon>Bacillales</taxon>
        <taxon>Bacillaceae</taxon>
        <taxon>Metabacillus</taxon>
    </lineage>
</organism>
<protein>
    <submittedName>
        <fullName evidence="1">DUF485 domain-containing protein</fullName>
    </submittedName>
</protein>
<keyword evidence="2" id="KW-1185">Reference proteome</keyword>